<dbReference type="OrthoDB" id="5976043at2"/>
<keyword evidence="2" id="KW-1185">Reference proteome</keyword>
<reference evidence="2" key="1">
    <citation type="submission" date="2017-09" db="EMBL/GenBank/DDBJ databases">
        <title>Luteimonas liuhanmingii sp.nov., isolated from the intestinal contents of Tibetan Plateau Pika in Yushu, Qinghai Province, China.</title>
        <authorList>
            <person name="Gui Z."/>
        </authorList>
    </citation>
    <scope>NUCLEOTIDE SEQUENCE [LARGE SCALE GENOMIC DNA]</scope>
    <source>
        <strain evidence="2">100111</strain>
    </source>
</reference>
<evidence type="ECO:0000313" key="1">
    <source>
        <dbReference type="EMBL" id="ATD66835.1"/>
    </source>
</evidence>
<protein>
    <submittedName>
        <fullName evidence="1">Uncharacterized protein</fullName>
    </submittedName>
</protein>
<dbReference type="AlphaFoldDB" id="A0A290XCG0"/>
<accession>A0A290XCG0</accession>
<dbReference type="Proteomes" id="UP000218968">
    <property type="component" value="Chromosome"/>
</dbReference>
<evidence type="ECO:0000313" key="2">
    <source>
        <dbReference type="Proteomes" id="UP000218968"/>
    </source>
</evidence>
<proteinExistence type="predicted"/>
<dbReference type="EMBL" id="CP023406">
    <property type="protein sequence ID" value="ATD66835.1"/>
    <property type="molecule type" value="Genomic_DNA"/>
</dbReference>
<organism evidence="1 2">
    <name type="scientific">Luteimonas chenhongjianii</name>
    <dbReference type="NCBI Taxonomy" id="2006110"/>
    <lineage>
        <taxon>Bacteria</taxon>
        <taxon>Pseudomonadati</taxon>
        <taxon>Pseudomonadota</taxon>
        <taxon>Gammaproteobacteria</taxon>
        <taxon>Lysobacterales</taxon>
        <taxon>Lysobacteraceae</taxon>
        <taxon>Luteimonas</taxon>
    </lineage>
</organism>
<name>A0A290XCG0_9GAMM</name>
<dbReference type="RefSeq" id="WP_096297161.1">
    <property type="nucleotide sequence ID" value="NZ_CP023406.1"/>
</dbReference>
<dbReference type="KEGG" id="lum:CNR27_04710"/>
<gene>
    <name evidence="1" type="ORF">CNR27_04710</name>
</gene>
<sequence length="102" mass="10865">MIDPIPLEDLALLDVLQQVSQASEALSVETEIKRRLIEAALIEDHEDGIRLTHAGIALCKSLQHRVAADKLAAEILEKRELAAAAVALLPGERAPAEASPAA</sequence>